<feature type="signal peptide" evidence="1">
    <location>
        <begin position="1"/>
        <end position="19"/>
    </location>
</feature>
<gene>
    <name evidence="2" type="ORF">A6A04_19130</name>
</gene>
<dbReference type="Pfam" id="PF19630">
    <property type="entry name" value="DUF6134"/>
    <property type="match status" value="1"/>
</dbReference>
<evidence type="ECO:0008006" key="4">
    <source>
        <dbReference type="Google" id="ProtNLM"/>
    </source>
</evidence>
<dbReference type="STRING" id="1285242.A6A04_19130"/>
<accession>A0A178MNE8</accession>
<reference evidence="2 3" key="1">
    <citation type="submission" date="2016-04" db="EMBL/GenBank/DDBJ databases">
        <title>Draft genome sequence of freshwater magnetotactic bacteria Magnetospirillum marisnigri SP-1 and Magnetospirillum moscoviense BB-1.</title>
        <authorList>
            <person name="Koziaeva V."/>
            <person name="Dziuba M.V."/>
            <person name="Ivanov T.M."/>
            <person name="Kuznetsov B."/>
            <person name="Grouzdev D.S."/>
        </authorList>
    </citation>
    <scope>NUCLEOTIDE SEQUENCE [LARGE SCALE GENOMIC DNA]</scope>
    <source>
        <strain evidence="2 3">SP-1</strain>
    </source>
</reference>
<proteinExistence type="predicted"/>
<comment type="caution">
    <text evidence="2">The sequence shown here is derived from an EMBL/GenBank/DDBJ whole genome shotgun (WGS) entry which is preliminary data.</text>
</comment>
<sequence length="217" mass="23935">MAAGLAGAVCGAFPGLAVAATTVRFPIEAANRRFSVLYDGDRIGSHTILSSSANRETVITTEIHLLVKTAFITTYAFAHRSEEVWRMGQLSSMRSDTEEDGESLHVEGRETPQGFRVVSKGRPFFAPAATLTSNSLWTPQVLEQDTVVDAQHGGVIGITSRKYADEELLISGHRVPVTRYTFITPYLAGSIWYDRKSLWVHGEFEHDGTSVRYLLDN</sequence>
<dbReference type="Proteomes" id="UP000078428">
    <property type="component" value="Unassembled WGS sequence"/>
</dbReference>
<organism evidence="2 3">
    <name type="scientific">Paramagnetospirillum marisnigri</name>
    <dbReference type="NCBI Taxonomy" id="1285242"/>
    <lineage>
        <taxon>Bacteria</taxon>
        <taxon>Pseudomonadati</taxon>
        <taxon>Pseudomonadota</taxon>
        <taxon>Alphaproteobacteria</taxon>
        <taxon>Rhodospirillales</taxon>
        <taxon>Magnetospirillaceae</taxon>
        <taxon>Paramagnetospirillum</taxon>
    </lineage>
</organism>
<protein>
    <recommendedName>
        <fullName evidence="4">DUF3108 domain-containing protein</fullName>
    </recommendedName>
</protein>
<keyword evidence="1" id="KW-0732">Signal</keyword>
<dbReference type="InterPro" id="IPR045767">
    <property type="entry name" value="DUF6134"/>
</dbReference>
<dbReference type="AlphaFoldDB" id="A0A178MNE8"/>
<evidence type="ECO:0000313" key="2">
    <source>
        <dbReference type="EMBL" id="OAN49605.1"/>
    </source>
</evidence>
<keyword evidence="3" id="KW-1185">Reference proteome</keyword>
<evidence type="ECO:0000256" key="1">
    <source>
        <dbReference type="SAM" id="SignalP"/>
    </source>
</evidence>
<feature type="chain" id="PRO_5008092122" description="DUF3108 domain-containing protein" evidence="1">
    <location>
        <begin position="20"/>
        <end position="217"/>
    </location>
</feature>
<evidence type="ECO:0000313" key="3">
    <source>
        <dbReference type="Proteomes" id="UP000078428"/>
    </source>
</evidence>
<dbReference type="EMBL" id="LWQT01000060">
    <property type="protein sequence ID" value="OAN49605.1"/>
    <property type="molecule type" value="Genomic_DNA"/>
</dbReference>
<name>A0A178MNE8_9PROT</name>